<dbReference type="Pfam" id="PF00072">
    <property type="entry name" value="Response_reg"/>
    <property type="match status" value="1"/>
</dbReference>
<dbReference type="GO" id="GO:0005524">
    <property type="term" value="F:ATP binding"/>
    <property type="evidence" value="ECO:0007669"/>
    <property type="project" value="UniProtKB-KW"/>
</dbReference>
<evidence type="ECO:0000259" key="22">
    <source>
        <dbReference type="PROSITE" id="PS50894"/>
    </source>
</evidence>
<dbReference type="InterPro" id="IPR011123">
    <property type="entry name" value="Y_Y_Y"/>
</dbReference>
<dbReference type="InterPro" id="IPR015943">
    <property type="entry name" value="WD40/YVTN_repeat-like_dom_sf"/>
</dbReference>
<evidence type="ECO:0000259" key="21">
    <source>
        <dbReference type="PROSITE" id="PS50113"/>
    </source>
</evidence>
<dbReference type="CDD" id="cd00130">
    <property type="entry name" value="PAS"/>
    <property type="match status" value="1"/>
</dbReference>
<keyword evidence="7" id="KW-0812">Transmembrane</keyword>
<proteinExistence type="predicted"/>
<feature type="domain" description="HPt" evidence="22">
    <location>
        <begin position="1666"/>
        <end position="1763"/>
    </location>
</feature>
<dbReference type="Pfam" id="PF01627">
    <property type="entry name" value="Hpt"/>
    <property type="match status" value="1"/>
</dbReference>
<feature type="domain" description="Histidine kinase" evidence="18">
    <location>
        <begin position="1144"/>
        <end position="1366"/>
    </location>
</feature>
<dbReference type="Pfam" id="PF00512">
    <property type="entry name" value="HisKA"/>
    <property type="match status" value="1"/>
</dbReference>
<evidence type="ECO:0000259" key="19">
    <source>
        <dbReference type="PROSITE" id="PS50110"/>
    </source>
</evidence>
<dbReference type="EMBL" id="PPUZ01000020">
    <property type="protein sequence ID" value="RZM83187.1"/>
    <property type="molecule type" value="Genomic_DNA"/>
</dbReference>
<dbReference type="Pfam" id="PF07495">
    <property type="entry name" value="Y_Y_Y"/>
    <property type="match status" value="1"/>
</dbReference>
<dbReference type="InterPro" id="IPR036097">
    <property type="entry name" value="HisK_dim/P_sf"/>
</dbReference>
<dbReference type="InterPro" id="IPR005467">
    <property type="entry name" value="His_kinase_dom"/>
</dbReference>
<dbReference type="FunFam" id="3.30.565.10:FF:000010">
    <property type="entry name" value="Sensor histidine kinase RcsC"/>
    <property type="match status" value="1"/>
</dbReference>
<evidence type="ECO:0000313" key="24">
    <source>
        <dbReference type="Proteomes" id="UP000292345"/>
    </source>
</evidence>
<dbReference type="SUPFAM" id="SSF55781">
    <property type="entry name" value="GAF domain-like"/>
    <property type="match status" value="1"/>
</dbReference>
<evidence type="ECO:0000256" key="9">
    <source>
        <dbReference type="ARBA" id="ARBA00022777"/>
    </source>
</evidence>
<dbReference type="InterPro" id="IPR011110">
    <property type="entry name" value="Reg_prop"/>
</dbReference>
<evidence type="ECO:0000256" key="16">
    <source>
        <dbReference type="PROSITE-ProRule" id="PRU00110"/>
    </source>
</evidence>
<dbReference type="InterPro" id="IPR008207">
    <property type="entry name" value="Sig_transdc_His_kin_Hpt_dom"/>
</dbReference>
<evidence type="ECO:0000313" key="23">
    <source>
        <dbReference type="EMBL" id="RZM83187.1"/>
    </source>
</evidence>
<dbReference type="SUPFAM" id="SSF63829">
    <property type="entry name" value="Calcium-dependent phosphotriesterase"/>
    <property type="match status" value="3"/>
</dbReference>
<dbReference type="Pfam" id="PF13185">
    <property type="entry name" value="GAF_2"/>
    <property type="match status" value="1"/>
</dbReference>
<dbReference type="InterPro" id="IPR035965">
    <property type="entry name" value="PAS-like_dom_sf"/>
</dbReference>
<evidence type="ECO:0000256" key="11">
    <source>
        <dbReference type="ARBA" id="ARBA00022989"/>
    </source>
</evidence>
<dbReference type="FunFam" id="1.10.287.130:FF:000002">
    <property type="entry name" value="Two-component osmosensing histidine kinase"/>
    <property type="match status" value="1"/>
</dbReference>
<evidence type="ECO:0000256" key="4">
    <source>
        <dbReference type="ARBA" id="ARBA00022475"/>
    </source>
</evidence>
<dbReference type="GO" id="GO:0005886">
    <property type="term" value="C:plasma membrane"/>
    <property type="evidence" value="ECO:0007669"/>
    <property type="project" value="UniProtKB-SubCell"/>
</dbReference>
<feature type="domain" description="PAC" evidence="21">
    <location>
        <begin position="1073"/>
        <end position="1126"/>
    </location>
</feature>
<comment type="subcellular location">
    <subcellularLocation>
        <location evidence="2">Cell membrane</location>
        <topology evidence="2">Multi-pass membrane protein</topology>
    </subcellularLocation>
</comment>
<dbReference type="Gene3D" id="2.130.10.10">
    <property type="entry name" value="YVTN repeat-like/Quinoprotein amine dehydrogenase"/>
    <property type="match status" value="3"/>
</dbReference>
<dbReference type="CDD" id="cd17546">
    <property type="entry name" value="REC_hyHK_CKI1_RcsC-like"/>
    <property type="match status" value="1"/>
</dbReference>
<evidence type="ECO:0000256" key="6">
    <source>
        <dbReference type="ARBA" id="ARBA00022679"/>
    </source>
</evidence>
<dbReference type="SUPFAM" id="SSF52172">
    <property type="entry name" value="CheY-like"/>
    <property type="match status" value="1"/>
</dbReference>
<feature type="domain" description="PAS" evidence="20">
    <location>
        <begin position="993"/>
        <end position="1069"/>
    </location>
</feature>
<dbReference type="EC" id="2.7.13.3" evidence="3"/>
<evidence type="ECO:0000256" key="3">
    <source>
        <dbReference type="ARBA" id="ARBA00012438"/>
    </source>
</evidence>
<keyword evidence="6" id="KW-0808">Transferase</keyword>
<dbReference type="SUPFAM" id="SSF55785">
    <property type="entry name" value="PYP-like sensor domain (PAS domain)"/>
    <property type="match status" value="1"/>
</dbReference>
<dbReference type="PROSITE" id="PS50110">
    <property type="entry name" value="RESPONSE_REGULATORY"/>
    <property type="match status" value="1"/>
</dbReference>
<dbReference type="Gene3D" id="2.60.40.10">
    <property type="entry name" value="Immunoglobulins"/>
    <property type="match status" value="1"/>
</dbReference>
<dbReference type="SMART" id="SM00091">
    <property type="entry name" value="PAS"/>
    <property type="match status" value="1"/>
</dbReference>
<dbReference type="Gene3D" id="1.20.120.160">
    <property type="entry name" value="HPT domain"/>
    <property type="match status" value="1"/>
</dbReference>
<dbReference type="Gene3D" id="3.30.565.10">
    <property type="entry name" value="Histidine kinase-like ATPase, C-terminal domain"/>
    <property type="match status" value="1"/>
</dbReference>
<dbReference type="InterPro" id="IPR036641">
    <property type="entry name" value="HPT_dom_sf"/>
</dbReference>
<keyword evidence="11" id="KW-1133">Transmembrane helix</keyword>
<evidence type="ECO:0000256" key="14">
    <source>
        <dbReference type="ARBA" id="ARBA00064003"/>
    </source>
</evidence>
<evidence type="ECO:0000259" key="20">
    <source>
        <dbReference type="PROSITE" id="PS50112"/>
    </source>
</evidence>
<feature type="domain" description="Response regulatory" evidence="19">
    <location>
        <begin position="1506"/>
        <end position="1622"/>
    </location>
</feature>
<dbReference type="InterPro" id="IPR003018">
    <property type="entry name" value="GAF"/>
</dbReference>
<dbReference type="SMART" id="SM00387">
    <property type="entry name" value="HATPase_c"/>
    <property type="match status" value="1"/>
</dbReference>
<dbReference type="InterPro" id="IPR004358">
    <property type="entry name" value="Sig_transdc_His_kin-like_C"/>
</dbReference>
<dbReference type="SMART" id="SM00388">
    <property type="entry name" value="HisKA"/>
    <property type="match status" value="1"/>
</dbReference>
<evidence type="ECO:0000256" key="15">
    <source>
        <dbReference type="ARBA" id="ARBA00068150"/>
    </source>
</evidence>
<keyword evidence="13" id="KW-0472">Membrane</keyword>
<dbReference type="Gene3D" id="1.10.287.130">
    <property type="match status" value="1"/>
</dbReference>
<dbReference type="SUPFAM" id="SSF47384">
    <property type="entry name" value="Homodimeric domain of signal transducing histidine kinase"/>
    <property type="match status" value="1"/>
</dbReference>
<evidence type="ECO:0000256" key="7">
    <source>
        <dbReference type="ARBA" id="ARBA00022692"/>
    </source>
</evidence>
<dbReference type="PRINTS" id="PR00344">
    <property type="entry name" value="BCTRLSENSOR"/>
</dbReference>
<dbReference type="InterPro" id="IPR011006">
    <property type="entry name" value="CheY-like_superfamily"/>
</dbReference>
<dbReference type="InterPro" id="IPR003661">
    <property type="entry name" value="HisK_dim/P_dom"/>
</dbReference>
<dbReference type="PROSITE" id="PS50109">
    <property type="entry name" value="HIS_KIN"/>
    <property type="match status" value="1"/>
</dbReference>
<dbReference type="GO" id="GO:0000155">
    <property type="term" value="F:phosphorelay sensor kinase activity"/>
    <property type="evidence" value="ECO:0007669"/>
    <property type="project" value="InterPro"/>
</dbReference>
<dbReference type="InterPro" id="IPR029016">
    <property type="entry name" value="GAF-like_dom_sf"/>
</dbReference>
<dbReference type="InterPro" id="IPR000700">
    <property type="entry name" value="PAS-assoc_C"/>
</dbReference>
<dbReference type="SMART" id="SM00448">
    <property type="entry name" value="REC"/>
    <property type="match status" value="1"/>
</dbReference>
<dbReference type="SMART" id="SM00073">
    <property type="entry name" value="HPT"/>
    <property type="match status" value="1"/>
</dbReference>
<protein>
    <recommendedName>
        <fullName evidence="15">Sensory/regulatory protein RpfC</fullName>
        <ecNumber evidence="3">2.7.13.3</ecNumber>
    </recommendedName>
</protein>
<dbReference type="InterPro" id="IPR000014">
    <property type="entry name" value="PAS"/>
</dbReference>
<dbReference type="CDD" id="cd16922">
    <property type="entry name" value="HATPase_EvgS-ArcB-TorS-like"/>
    <property type="match status" value="1"/>
</dbReference>
<dbReference type="NCBIfam" id="TIGR00229">
    <property type="entry name" value="sensory_box"/>
    <property type="match status" value="1"/>
</dbReference>
<gene>
    <name evidence="23" type="ORF">C3B51_07710</name>
</gene>
<comment type="caution">
    <text evidence="23">The sequence shown here is derived from an EMBL/GenBank/DDBJ whole genome shotgun (WGS) entry which is preliminary data.</text>
</comment>
<keyword evidence="10" id="KW-0067">ATP-binding</keyword>
<dbReference type="PROSITE" id="PS50894">
    <property type="entry name" value="HPT"/>
    <property type="match status" value="1"/>
</dbReference>
<evidence type="ECO:0000256" key="10">
    <source>
        <dbReference type="ARBA" id="ARBA00022840"/>
    </source>
</evidence>
<dbReference type="InterPro" id="IPR013783">
    <property type="entry name" value="Ig-like_fold"/>
</dbReference>
<feature type="modified residue" description="Phosphohistidine" evidence="16">
    <location>
        <position position="1707"/>
    </location>
</feature>
<reference evidence="23 24" key="1">
    <citation type="submission" date="2018-01" db="EMBL/GenBank/DDBJ databases">
        <title>Co-occurrence of chitin degradation, pigmentation and bioactivity in marine Pseudoalteromonas.</title>
        <authorList>
            <person name="Paulsen S."/>
            <person name="Gram L."/>
            <person name="Machado H."/>
        </authorList>
    </citation>
    <scope>NUCLEOTIDE SEQUENCE [LARGE SCALE GENOMIC DNA]</scope>
    <source>
        <strain evidence="23 24">S1946</strain>
    </source>
</reference>
<dbReference type="SMART" id="SM00065">
    <property type="entry name" value="GAF"/>
    <property type="match status" value="1"/>
</dbReference>
<evidence type="ECO:0000259" key="18">
    <source>
        <dbReference type="PROSITE" id="PS50109"/>
    </source>
</evidence>
<sequence>MPVISVLCTTRPRRRGLALTVSLAVIWLLCAVLTQKVLATTLKIENIATYNGLNTPQIYAVSKDQQGFMWFGSADGIKRYDGYQFSNFRHVPGDPSSLSADSVSVLLFDTRGRLWAGTWGGGLNLFLGAQQGFQHFRHDPANAQSLGADKVQALFESQDGSLWVGTNGGGLNRLKTDGRGFERFTHDPNNPKTLGNNRVWSIAEDQAGNIWCATSDGLYRLDRQSGQFSAFKVAPQSLDHPEVRQVSVAADGRLWVATRTSFGRFDPDTQRFHTYQLNEQSLPSVSSLLHHQGDILLSTFAGIYRFSPLQEKFIPTAQDGKLALLQNRDVRQVLIDQTGLMWAATRYSGVIKVFPHPPAFKAWHHFLEDQQLSGLFNQVLSMAKAIEGGVWLGTGRGLVHFDGHGQFIPFASPEELTGDYRLRVHHLNRDADGQLYAGTNFGLFKVDELNRTLTPFMPAGVRDGSPVDYVNFDAQGWVWLIVAGERRVTRWHPPSGGVQHFVPNTDPTFILIDSDKQVWIGSDGDGLFRLSPDLTQTQHYLPDNTPTSLDGRHINQGIQSGRYLWFASNNGVTRYALDEKRFLRFSNTTSQANFAVKSIVADELGLLWLATSGGVFQLDPLSGIFHQFTTHDGLGNNHFLARSFVTYDEQILFGSIDGITGFNPLTVYVNISAPPLVFTYAERDGVRIDKLDNGIEFTHRDRNLAVYFAALDYHATEDNRYRYKLLGHDADWSAITDTPRASYRSLPPGEYVLQVLGSNNHGVWNDTPIGLAIISLPAWYETLWFKILLPTVLIIAIVTIVHIRERRLRLASLKLEQKVAQRTQELVVLGEVGKEVAATYDMKVICETIYQHLKQTLPCEFCAVGIYHREQQYIDYIYAVQDDEPFAALISKLSTSQGADVYCVKEATPVYAACPQDWQKLALAAADNLHGAATQSVFCAPLVVDGEVLGVFTLQFNHEHALTRAQRAILRVVANHLAVALANTLSYGELKEAEQRLELAMSGANAGTWEWDISSGQLITNDVWSEMLGYQCDELEQRYGPSIARWHQLIHPEDLSATEDALLAHARGDSDTFRHEMRMKCADGSWKWILSIGRSVVAKHGPGGKEVFGIHMDISDAKALQVALQKAKDKAESATQAKSDFLSNMSHEIRTPMNAIIGMSYLALQTTLNRQQRNYVEKINRSAESLLGIINDILDFSKIEAGRLDIEAIEFDLEETLTQSIDLLAIKAREKDIELCVMLDPGIPARLTGDPLRISQVLLNLGSNAIKFTDQGGDVIIDVSPQAGDKETLTLAFAVIDTGIGMTEEQQQKLFKSFSQADTSTTRKYGGTGLGLAICKKLVELMGGQISCQSIAGEGSTFAFDIVVKLCDNSDTLLPELSVQHAVILDDNQYAASTLKRYLHVFGVSAEVIGRDAFDLDAPAFKSAQCILADSRCLTILPDSLRATLPVVLLNHNGDNAEADVSYTLCKPVFPKPLAACLLSLFGDPNIAEHSETNTEEPSHAVAGAHLLLVEDNDLNQELAIALLEKNGIRVDVAEQGQQALEMLQQRHYDGVLMDCQMPVMDGYSATEAIRQQPRWQDLPVIAMTASVMLDNRQKALECGMNDIIEKPLNPRKMFATLARWIVPAQPANVSAASEHPLPASTDTSEDLAAIAGLDTQAGLAISEGDTALYKKLLARFCDKQAQFEQAFVEAQAHTNTDPQGPMRCAHTLKGSAGNIGAVLVAQLAGELETACANNMPVQSLLDELLTSLNALIDAISQALNEQQTIEHSNETTHSASAHKDIDITALLAQLKVLIRDSDMDASDQADTLLEALSGAPQQPLAEQLFTQIEDFDFDGAGETLTTLEQQLTSSLDA</sequence>
<dbReference type="InterPro" id="IPR003594">
    <property type="entry name" value="HATPase_dom"/>
</dbReference>
<dbReference type="CDD" id="cd00082">
    <property type="entry name" value="HisKA"/>
    <property type="match status" value="1"/>
</dbReference>
<evidence type="ECO:0000256" key="8">
    <source>
        <dbReference type="ARBA" id="ARBA00022741"/>
    </source>
</evidence>
<dbReference type="PANTHER" id="PTHR45339:SF1">
    <property type="entry name" value="HYBRID SIGNAL TRANSDUCTION HISTIDINE KINASE J"/>
    <property type="match status" value="1"/>
</dbReference>
<name>A0A4Q7EJ24_9GAMM</name>
<feature type="modified residue" description="4-aspartylphosphate" evidence="17">
    <location>
        <position position="1555"/>
    </location>
</feature>
<dbReference type="InterPro" id="IPR001789">
    <property type="entry name" value="Sig_transdc_resp-reg_receiver"/>
</dbReference>
<dbReference type="Gene3D" id="3.30.450.40">
    <property type="match status" value="1"/>
</dbReference>
<evidence type="ECO:0000256" key="5">
    <source>
        <dbReference type="ARBA" id="ARBA00022553"/>
    </source>
</evidence>
<evidence type="ECO:0000256" key="13">
    <source>
        <dbReference type="ARBA" id="ARBA00023136"/>
    </source>
</evidence>
<dbReference type="InterPro" id="IPR036890">
    <property type="entry name" value="HATPase_C_sf"/>
</dbReference>
<dbReference type="PROSITE" id="PS50112">
    <property type="entry name" value="PAS"/>
    <property type="match status" value="1"/>
</dbReference>
<dbReference type="InterPro" id="IPR013655">
    <property type="entry name" value="PAS_fold_3"/>
</dbReference>
<dbReference type="Proteomes" id="UP000292345">
    <property type="component" value="Unassembled WGS sequence"/>
</dbReference>
<evidence type="ECO:0000256" key="1">
    <source>
        <dbReference type="ARBA" id="ARBA00000085"/>
    </source>
</evidence>
<evidence type="ECO:0000256" key="12">
    <source>
        <dbReference type="ARBA" id="ARBA00023012"/>
    </source>
</evidence>
<dbReference type="PANTHER" id="PTHR45339">
    <property type="entry name" value="HYBRID SIGNAL TRANSDUCTION HISTIDINE KINASE J"/>
    <property type="match status" value="1"/>
</dbReference>
<dbReference type="Gene3D" id="3.40.50.2300">
    <property type="match status" value="1"/>
</dbReference>
<comment type="subunit">
    <text evidence="14">At low DSF concentrations, interacts with RpfF.</text>
</comment>
<keyword evidence="4" id="KW-1003">Cell membrane</keyword>
<dbReference type="Pfam" id="PF08447">
    <property type="entry name" value="PAS_3"/>
    <property type="match status" value="1"/>
</dbReference>
<evidence type="ECO:0000256" key="2">
    <source>
        <dbReference type="ARBA" id="ARBA00004651"/>
    </source>
</evidence>
<dbReference type="Pfam" id="PF07494">
    <property type="entry name" value="Reg_prop"/>
    <property type="match status" value="2"/>
</dbReference>
<keyword evidence="5 17" id="KW-0597">Phosphoprotein</keyword>
<accession>A0A4Q7EJ24</accession>
<dbReference type="Gene3D" id="3.30.450.20">
    <property type="entry name" value="PAS domain"/>
    <property type="match status" value="1"/>
</dbReference>
<dbReference type="PROSITE" id="PS50113">
    <property type="entry name" value="PAC"/>
    <property type="match status" value="1"/>
</dbReference>
<evidence type="ECO:0000256" key="17">
    <source>
        <dbReference type="PROSITE-ProRule" id="PRU00169"/>
    </source>
</evidence>
<organism evidence="23 24">
    <name type="scientific">Pseudoalteromonas rubra</name>
    <dbReference type="NCBI Taxonomy" id="43658"/>
    <lineage>
        <taxon>Bacteria</taxon>
        <taxon>Pseudomonadati</taxon>
        <taxon>Pseudomonadota</taxon>
        <taxon>Gammaproteobacteria</taxon>
        <taxon>Alteromonadales</taxon>
        <taxon>Pseudoalteromonadaceae</taxon>
        <taxon>Pseudoalteromonas</taxon>
    </lineage>
</organism>
<comment type="catalytic activity">
    <reaction evidence="1">
        <text>ATP + protein L-histidine = ADP + protein N-phospho-L-histidine.</text>
        <dbReference type="EC" id="2.7.13.3"/>
    </reaction>
</comment>
<keyword evidence="9" id="KW-0418">Kinase</keyword>
<keyword evidence="12" id="KW-0902">Two-component regulatory system</keyword>
<dbReference type="SUPFAM" id="SSF47226">
    <property type="entry name" value="Histidine-containing phosphotransfer domain, HPT domain"/>
    <property type="match status" value="1"/>
</dbReference>
<dbReference type="SUPFAM" id="SSF55874">
    <property type="entry name" value="ATPase domain of HSP90 chaperone/DNA topoisomerase II/histidine kinase"/>
    <property type="match status" value="1"/>
</dbReference>
<dbReference type="CDD" id="cd00088">
    <property type="entry name" value="HPT"/>
    <property type="match status" value="1"/>
</dbReference>
<dbReference type="Pfam" id="PF02518">
    <property type="entry name" value="HATPase_c"/>
    <property type="match status" value="1"/>
</dbReference>
<keyword evidence="8" id="KW-0547">Nucleotide-binding</keyword>